<dbReference type="AlphaFoldDB" id="A0A1F7KGL7"/>
<gene>
    <name evidence="1" type="ORF">A2209_03040</name>
</gene>
<evidence type="ECO:0000313" key="1">
    <source>
        <dbReference type="EMBL" id="OGK67007.1"/>
    </source>
</evidence>
<evidence type="ECO:0000313" key="2">
    <source>
        <dbReference type="Proteomes" id="UP000178450"/>
    </source>
</evidence>
<dbReference type="EMBL" id="MGBG01000002">
    <property type="protein sequence ID" value="OGK67007.1"/>
    <property type="molecule type" value="Genomic_DNA"/>
</dbReference>
<reference evidence="1 2" key="1">
    <citation type="journal article" date="2016" name="Nat. Commun.">
        <title>Thousands of microbial genomes shed light on interconnected biogeochemical processes in an aquifer system.</title>
        <authorList>
            <person name="Anantharaman K."/>
            <person name="Brown C.T."/>
            <person name="Hug L.A."/>
            <person name="Sharon I."/>
            <person name="Castelle C.J."/>
            <person name="Probst A.J."/>
            <person name="Thomas B.C."/>
            <person name="Singh A."/>
            <person name="Wilkins M.J."/>
            <person name="Karaoz U."/>
            <person name="Brodie E.L."/>
            <person name="Williams K.H."/>
            <person name="Hubbard S.S."/>
            <person name="Banfield J.F."/>
        </authorList>
    </citation>
    <scope>NUCLEOTIDE SEQUENCE [LARGE SCALE GENOMIC DNA]</scope>
</reference>
<sequence>MTVEGGQNSINASIEASTETYHSVYPFIQELQKLSCSFGASLLNKQKERDYPSEGLLIEKEGYMLEYIPSVRGKPSSRFSAEIPDFNIGFDGIFFANIRDGLNYLNIIYNHIVYTFNSQNKKKQIMLSNDAFEQLKSTTELFKAIISDL</sequence>
<protein>
    <submittedName>
        <fullName evidence="1">Uncharacterized protein</fullName>
    </submittedName>
</protein>
<comment type="caution">
    <text evidence="1">The sequence shown here is derived from an EMBL/GenBank/DDBJ whole genome shotgun (WGS) entry which is preliminary data.</text>
</comment>
<proteinExistence type="predicted"/>
<accession>A0A1F7KGL7</accession>
<organism evidence="1 2">
    <name type="scientific">Candidatus Roizmanbacteria bacterium RIFOXYA1_FULL_41_12</name>
    <dbReference type="NCBI Taxonomy" id="1802082"/>
    <lineage>
        <taxon>Bacteria</taxon>
        <taxon>Candidatus Roizmaniibacteriota</taxon>
    </lineage>
</organism>
<name>A0A1F7KGL7_9BACT</name>
<dbReference type="Proteomes" id="UP000178450">
    <property type="component" value="Unassembled WGS sequence"/>
</dbReference>